<dbReference type="InterPro" id="IPR046513">
    <property type="entry name" value="DUF6691"/>
</dbReference>
<keyword evidence="1" id="KW-1133">Transmembrane helix</keyword>
<keyword evidence="3" id="KW-1185">Reference proteome</keyword>
<organism evidence="2 3">
    <name type="scientific">Sulfitobacter aestuariivivens</name>
    <dbReference type="NCBI Taxonomy" id="2766981"/>
    <lineage>
        <taxon>Bacteria</taxon>
        <taxon>Pseudomonadati</taxon>
        <taxon>Pseudomonadota</taxon>
        <taxon>Alphaproteobacteria</taxon>
        <taxon>Rhodobacterales</taxon>
        <taxon>Roseobacteraceae</taxon>
        <taxon>Sulfitobacter</taxon>
    </lineage>
</organism>
<dbReference type="RefSeq" id="WP_191073899.1">
    <property type="nucleotide sequence ID" value="NZ_JACTAG010000001.1"/>
</dbReference>
<proteinExistence type="predicted"/>
<evidence type="ECO:0000313" key="2">
    <source>
        <dbReference type="EMBL" id="MBD3662902.1"/>
    </source>
</evidence>
<name>A0A927HCT0_9RHOB</name>
<keyword evidence="1" id="KW-0472">Membrane</keyword>
<dbReference type="EMBL" id="JACTAG010000001">
    <property type="protein sequence ID" value="MBD3662902.1"/>
    <property type="molecule type" value="Genomic_DNA"/>
</dbReference>
<gene>
    <name evidence="2" type="ORF">H9Q16_03115</name>
</gene>
<comment type="caution">
    <text evidence="2">The sequence shown here is derived from an EMBL/GenBank/DDBJ whole genome shotgun (WGS) entry which is preliminary data.</text>
</comment>
<accession>A0A927HCT0</accession>
<dbReference type="Proteomes" id="UP000635142">
    <property type="component" value="Unassembled WGS sequence"/>
</dbReference>
<feature type="transmembrane region" description="Helical" evidence="1">
    <location>
        <begin position="41"/>
        <end position="59"/>
    </location>
</feature>
<reference evidence="2" key="1">
    <citation type="submission" date="2020-08" db="EMBL/GenBank/DDBJ databases">
        <title>Sulfitobacter aestuariivivens sp. nov., isolated from a tidal flat.</title>
        <authorList>
            <person name="Park S."/>
            <person name="Yoon J.-H."/>
        </authorList>
    </citation>
    <scope>NUCLEOTIDE SEQUENCE</scope>
    <source>
        <strain evidence="2">TSTF-M16</strain>
    </source>
</reference>
<dbReference type="AlphaFoldDB" id="A0A927HCT0"/>
<sequence>MRIILALIVGAIFGAGLHISGMTDTNKVQGFLDFFGAWDPTLAFVMGGAIVPMAIAWSLTRKRQPVLGGEFPQRPDPVIDRKLSIGAMLFGAGWGLVGLCPGPAIASISYGGLGGLIFLVAMVAGMRAAPPAKRLLDSRTAAA</sequence>
<feature type="transmembrane region" description="Helical" evidence="1">
    <location>
        <begin position="110"/>
        <end position="129"/>
    </location>
</feature>
<dbReference type="Pfam" id="PF20398">
    <property type="entry name" value="DUF6691"/>
    <property type="match status" value="1"/>
</dbReference>
<feature type="transmembrane region" description="Helical" evidence="1">
    <location>
        <begin position="83"/>
        <end position="104"/>
    </location>
</feature>
<protein>
    <recommendedName>
        <fullName evidence="4">YeeE/YedE family protein</fullName>
    </recommendedName>
</protein>
<evidence type="ECO:0008006" key="4">
    <source>
        <dbReference type="Google" id="ProtNLM"/>
    </source>
</evidence>
<keyword evidence="1" id="KW-0812">Transmembrane</keyword>
<evidence type="ECO:0000313" key="3">
    <source>
        <dbReference type="Proteomes" id="UP000635142"/>
    </source>
</evidence>
<evidence type="ECO:0000256" key="1">
    <source>
        <dbReference type="SAM" id="Phobius"/>
    </source>
</evidence>